<sequence>MKKRAVIFLNVLKVAILFITCTILFYFAIQWIHSEYEDMHRYDRPEGSMLKVDKDHNHGTLNQLVRFYQNGE</sequence>
<evidence type="ECO:0000313" key="3">
    <source>
        <dbReference type="Proteomes" id="UP000626244"/>
    </source>
</evidence>
<evidence type="ECO:0000313" key="2">
    <source>
        <dbReference type="EMBL" id="GGI12078.1"/>
    </source>
</evidence>
<evidence type="ECO:0000256" key="1">
    <source>
        <dbReference type="SAM" id="Phobius"/>
    </source>
</evidence>
<gene>
    <name evidence="2" type="primary">yqzK</name>
    <name evidence="2" type="ORF">GCM10007380_11060</name>
</gene>
<organism evidence="2 3">
    <name type="scientific">Gottfriedia solisilvae</name>
    <dbReference type="NCBI Taxonomy" id="1516104"/>
    <lineage>
        <taxon>Bacteria</taxon>
        <taxon>Bacillati</taxon>
        <taxon>Bacillota</taxon>
        <taxon>Bacilli</taxon>
        <taxon>Bacillales</taxon>
        <taxon>Bacillaceae</taxon>
        <taxon>Gottfriedia</taxon>
    </lineage>
</organism>
<dbReference type="AlphaFoldDB" id="A0A8J3EWL7"/>
<name>A0A8J3EWL7_9BACI</name>
<dbReference type="RefSeq" id="WP_087999322.1">
    <property type="nucleotide sequence ID" value="NZ_BMHB01000001.1"/>
</dbReference>
<dbReference type="Proteomes" id="UP000626244">
    <property type="component" value="Unassembled WGS sequence"/>
</dbReference>
<keyword evidence="1" id="KW-0472">Membrane</keyword>
<accession>A0A8J3EWL7</accession>
<protein>
    <submittedName>
        <fullName evidence="2">Putative membrane protein YqzK</fullName>
    </submittedName>
</protein>
<reference evidence="3" key="1">
    <citation type="journal article" date="2019" name="Int. J. Syst. Evol. Microbiol.">
        <title>The Global Catalogue of Microorganisms (GCM) 10K type strain sequencing project: providing services to taxonomists for standard genome sequencing and annotation.</title>
        <authorList>
            <consortium name="The Broad Institute Genomics Platform"/>
            <consortium name="The Broad Institute Genome Sequencing Center for Infectious Disease"/>
            <person name="Wu L."/>
            <person name="Ma J."/>
        </authorList>
    </citation>
    <scope>NUCLEOTIDE SEQUENCE [LARGE SCALE GENOMIC DNA]</scope>
    <source>
        <strain evidence="3">CGMCC 1.14993</strain>
    </source>
</reference>
<keyword evidence="3" id="KW-1185">Reference proteome</keyword>
<feature type="transmembrane region" description="Helical" evidence="1">
    <location>
        <begin position="7"/>
        <end position="29"/>
    </location>
</feature>
<proteinExistence type="predicted"/>
<keyword evidence="1" id="KW-1133">Transmembrane helix</keyword>
<dbReference type="Pfam" id="PF14004">
    <property type="entry name" value="DUF4227"/>
    <property type="match status" value="1"/>
</dbReference>
<dbReference type="EMBL" id="BMHB01000001">
    <property type="protein sequence ID" value="GGI12078.1"/>
    <property type="molecule type" value="Genomic_DNA"/>
</dbReference>
<dbReference type="InterPro" id="IPR025321">
    <property type="entry name" value="DUF4227"/>
</dbReference>
<dbReference type="OrthoDB" id="2691647at2"/>
<comment type="caution">
    <text evidence="2">The sequence shown here is derived from an EMBL/GenBank/DDBJ whole genome shotgun (WGS) entry which is preliminary data.</text>
</comment>
<keyword evidence="1" id="KW-0812">Transmembrane</keyword>